<dbReference type="AlphaFoldDB" id="A0ABD3JRZ4"/>
<keyword evidence="3" id="KW-1185">Reference proteome</keyword>
<feature type="compositionally biased region" description="Acidic residues" evidence="1">
    <location>
        <begin position="171"/>
        <end position="191"/>
    </location>
</feature>
<evidence type="ECO:0000313" key="3">
    <source>
        <dbReference type="Proteomes" id="UP001634007"/>
    </source>
</evidence>
<feature type="compositionally biased region" description="Basic residues" evidence="1">
    <location>
        <begin position="202"/>
        <end position="222"/>
    </location>
</feature>
<proteinExistence type="predicted"/>
<evidence type="ECO:0000313" key="2">
    <source>
        <dbReference type="EMBL" id="KAL3729008.1"/>
    </source>
</evidence>
<feature type="compositionally biased region" description="Low complexity" evidence="1">
    <location>
        <begin position="298"/>
        <end position="307"/>
    </location>
</feature>
<name>A0ABD3JRZ4_EUCGL</name>
<feature type="region of interest" description="Disordered" evidence="1">
    <location>
        <begin position="168"/>
        <end position="225"/>
    </location>
</feature>
<comment type="caution">
    <text evidence="2">The sequence shown here is derived from an EMBL/GenBank/DDBJ whole genome shotgun (WGS) entry which is preliminary data.</text>
</comment>
<sequence length="339" mass="39784">MTEWVVHIINSRCIDHHLWSWYFIAFLFLRLFRSWHARPISHEHHSPTTLNFVSISQGTSAQNHVFSFTPKSHKNLEKSRDLEFDFWVPGEMRNHHSRNCDPDPPTLRKLEKMSLSIAKDHHFSNLSPSSRTRRIEEGRREMMEMIRNLPESSYELSLKDIVDKQLPLQENQEEEEEEFEFPSAEEEEEFEFPSAEAESNKNQKRKKRKKVPRTTSHQHHQVSRCNSMETGTFLIKMFFPSFLASSKNPATSWNSRLKISRRTLFEGLDQRSLDTVSRINTSPVAGDQGSRSRDRTESSTSRSNSYKSRNHDSDSFLGCWPFPFAGTEGKMRRQRTCVF</sequence>
<evidence type="ECO:0000256" key="1">
    <source>
        <dbReference type="SAM" id="MobiDB-lite"/>
    </source>
</evidence>
<organism evidence="2 3">
    <name type="scientific">Eucalyptus globulus</name>
    <name type="common">Tasmanian blue gum</name>
    <dbReference type="NCBI Taxonomy" id="34317"/>
    <lineage>
        <taxon>Eukaryota</taxon>
        <taxon>Viridiplantae</taxon>
        <taxon>Streptophyta</taxon>
        <taxon>Embryophyta</taxon>
        <taxon>Tracheophyta</taxon>
        <taxon>Spermatophyta</taxon>
        <taxon>Magnoliopsida</taxon>
        <taxon>eudicotyledons</taxon>
        <taxon>Gunneridae</taxon>
        <taxon>Pentapetalae</taxon>
        <taxon>rosids</taxon>
        <taxon>malvids</taxon>
        <taxon>Myrtales</taxon>
        <taxon>Myrtaceae</taxon>
        <taxon>Myrtoideae</taxon>
        <taxon>Eucalypteae</taxon>
        <taxon>Eucalyptus</taxon>
    </lineage>
</organism>
<protein>
    <submittedName>
        <fullName evidence="2">Uncharacterized protein</fullName>
    </submittedName>
</protein>
<gene>
    <name evidence="2" type="ORF">ACJRO7_033581</name>
</gene>
<feature type="region of interest" description="Disordered" evidence="1">
    <location>
        <begin position="276"/>
        <end position="312"/>
    </location>
</feature>
<dbReference type="PANTHER" id="PTHR34193">
    <property type="entry name" value="OS11G0199801 PROTEIN"/>
    <property type="match status" value="1"/>
</dbReference>
<dbReference type="EMBL" id="JBJKBG010000008">
    <property type="protein sequence ID" value="KAL3729008.1"/>
    <property type="molecule type" value="Genomic_DNA"/>
</dbReference>
<accession>A0ABD3JRZ4</accession>
<dbReference type="Proteomes" id="UP001634007">
    <property type="component" value="Unassembled WGS sequence"/>
</dbReference>
<dbReference type="PANTHER" id="PTHR34193:SF10">
    <property type="entry name" value="DUF1645 FAMILY PROTEIN"/>
    <property type="match status" value="1"/>
</dbReference>
<reference evidence="2 3" key="1">
    <citation type="submission" date="2024-11" db="EMBL/GenBank/DDBJ databases">
        <title>Chromosome-level genome assembly of Eucalyptus globulus Labill. provides insights into its genome evolution.</title>
        <authorList>
            <person name="Li X."/>
        </authorList>
    </citation>
    <scope>NUCLEOTIDE SEQUENCE [LARGE SCALE GENOMIC DNA]</scope>
    <source>
        <strain evidence="2">CL2024</strain>
        <tissue evidence="2">Fresh tender leaves</tissue>
    </source>
</reference>